<keyword evidence="4 5" id="KW-0472">Membrane</keyword>
<dbReference type="PANTHER" id="PTHR35529">
    <property type="entry name" value="MANGANESE EFFLUX PUMP MNTP-RELATED"/>
    <property type="match status" value="1"/>
</dbReference>
<reference evidence="6 7" key="1">
    <citation type="submission" date="2021-04" db="EMBL/GenBank/DDBJ databases">
        <title>Metabacillus sp. strain KIGAM252 whole genome sequence.</title>
        <authorList>
            <person name="Seo M.-J."/>
            <person name="Cho E.-S."/>
            <person name="Hwang C.Y."/>
            <person name="Yoon D.J."/>
        </authorList>
    </citation>
    <scope>NUCLEOTIDE SEQUENCE [LARGE SCALE GENOMIC DNA]</scope>
    <source>
        <strain evidence="6 7">KIGAM252</strain>
    </source>
</reference>
<evidence type="ECO:0000256" key="4">
    <source>
        <dbReference type="ARBA" id="ARBA00023136"/>
    </source>
</evidence>
<name>A0ABS5LGW5_9BACI</name>
<evidence type="ECO:0000313" key="7">
    <source>
        <dbReference type="Proteomes" id="UP000682403"/>
    </source>
</evidence>
<dbReference type="InterPro" id="IPR014205">
    <property type="entry name" value="Spore_YtaF"/>
</dbReference>
<keyword evidence="3 5" id="KW-1133">Transmembrane helix</keyword>
<feature type="transmembrane region" description="Helical" evidence="5">
    <location>
        <begin position="6"/>
        <end position="24"/>
    </location>
</feature>
<evidence type="ECO:0000313" key="6">
    <source>
        <dbReference type="EMBL" id="MBS2969971.1"/>
    </source>
</evidence>
<evidence type="ECO:0000256" key="3">
    <source>
        <dbReference type="ARBA" id="ARBA00022989"/>
    </source>
</evidence>
<evidence type="ECO:0000256" key="5">
    <source>
        <dbReference type="SAM" id="Phobius"/>
    </source>
</evidence>
<dbReference type="Proteomes" id="UP000682403">
    <property type="component" value="Unassembled WGS sequence"/>
</dbReference>
<comment type="caution">
    <text evidence="6">The sequence shown here is derived from an EMBL/GenBank/DDBJ whole genome shotgun (WGS) entry which is preliminary data.</text>
</comment>
<dbReference type="EMBL" id="JAGVRK010000001">
    <property type="protein sequence ID" value="MBS2969971.1"/>
    <property type="molecule type" value="Genomic_DNA"/>
</dbReference>
<feature type="transmembrane region" description="Helical" evidence="5">
    <location>
        <begin position="36"/>
        <end position="57"/>
    </location>
</feature>
<organism evidence="6 7">
    <name type="scientific">Metabacillus flavus</name>
    <dbReference type="NCBI Taxonomy" id="2823519"/>
    <lineage>
        <taxon>Bacteria</taxon>
        <taxon>Bacillati</taxon>
        <taxon>Bacillota</taxon>
        <taxon>Bacilli</taxon>
        <taxon>Bacillales</taxon>
        <taxon>Bacillaceae</taxon>
        <taxon>Metabacillus</taxon>
    </lineage>
</organism>
<dbReference type="NCBIfam" id="TIGR02840">
    <property type="entry name" value="spore_YtaF"/>
    <property type="match status" value="1"/>
</dbReference>
<feature type="transmembrane region" description="Helical" evidence="5">
    <location>
        <begin position="69"/>
        <end position="86"/>
    </location>
</feature>
<dbReference type="PANTHER" id="PTHR35529:SF2">
    <property type="entry name" value="SPORULATION PROTEIN YTAF-RELATED"/>
    <property type="match status" value="1"/>
</dbReference>
<accession>A0ABS5LGW5</accession>
<proteinExistence type="predicted"/>
<dbReference type="Pfam" id="PF02659">
    <property type="entry name" value="Mntp"/>
    <property type="match status" value="2"/>
</dbReference>
<protein>
    <submittedName>
        <fullName evidence="6">Sporulation membrane protein YtaF</fullName>
    </submittedName>
</protein>
<feature type="transmembrane region" description="Helical" evidence="5">
    <location>
        <begin position="191"/>
        <end position="208"/>
    </location>
</feature>
<keyword evidence="2 5" id="KW-0812">Transmembrane</keyword>
<evidence type="ECO:0000256" key="1">
    <source>
        <dbReference type="ARBA" id="ARBA00022475"/>
    </source>
</evidence>
<gene>
    <name evidence="6" type="primary">ytaF</name>
    <name evidence="6" type="ORF">J9317_14465</name>
</gene>
<dbReference type="RefSeq" id="WP_211559739.1">
    <property type="nucleotide sequence ID" value="NZ_JAGVRK010000001.1"/>
</dbReference>
<dbReference type="InterPro" id="IPR003810">
    <property type="entry name" value="Mntp/YtaF"/>
</dbReference>
<keyword evidence="1" id="KW-1003">Cell membrane</keyword>
<evidence type="ECO:0000256" key="2">
    <source>
        <dbReference type="ARBA" id="ARBA00022692"/>
    </source>
</evidence>
<sequence>MTSISLFIMAFAISLDSFSVGFSYGLKKMKIPIKSLLIIALCSAFSLLAAMLLGHLLSSFIDPEWTKRMGGIILIGIGAWVLYQFFRPSKDLTREEREKTLFNLEIKSLGIVIHILKRPSTADLDGSGHIAGIEALLLGTALSLDAFGAGFGAALLGFSPYVMSVTAAVMSSVFLLAGIKSGHLFSKWSWIEKFSCLPGILLIFVGFWKL</sequence>
<keyword evidence="7" id="KW-1185">Reference proteome</keyword>